<evidence type="ECO:0000313" key="1">
    <source>
        <dbReference type="EMBL" id="TLG00343.1"/>
    </source>
</evidence>
<protein>
    <submittedName>
        <fullName evidence="1">Uncharacterized protein</fullName>
    </submittedName>
</protein>
<dbReference type="Proteomes" id="UP000308349">
    <property type="component" value="Unassembled WGS sequence"/>
</dbReference>
<proteinExistence type="predicted"/>
<comment type="caution">
    <text evidence="1">The sequence shown here is derived from an EMBL/GenBank/DDBJ whole genome shotgun (WGS) entry which is preliminary data.</text>
</comment>
<gene>
    <name evidence="1" type="ORF">FEK35_24180</name>
</gene>
<name>A0A5R8P831_9NOCA</name>
<dbReference type="AlphaFoldDB" id="A0A5R8P831"/>
<evidence type="ECO:0000313" key="2">
    <source>
        <dbReference type="Proteomes" id="UP000308349"/>
    </source>
</evidence>
<sequence>MFGSNEITGALADLGFTSIDRWVWRSRTEGNSNKVMTHDALIQETMPVPNSLSARLAEPAEVFEQLTPEEADLLVQLLERKVAAAQLSLDQAIEATFAVLPRLIRIPARKILFGK</sequence>
<organism evidence="1 2">
    <name type="scientific">Nocardia cyriacigeorgica</name>
    <dbReference type="NCBI Taxonomy" id="135487"/>
    <lineage>
        <taxon>Bacteria</taxon>
        <taxon>Bacillati</taxon>
        <taxon>Actinomycetota</taxon>
        <taxon>Actinomycetes</taxon>
        <taxon>Mycobacteriales</taxon>
        <taxon>Nocardiaceae</taxon>
        <taxon>Nocardia</taxon>
    </lineage>
</organism>
<dbReference type="EMBL" id="VBUU01000031">
    <property type="protein sequence ID" value="TLG00343.1"/>
    <property type="molecule type" value="Genomic_DNA"/>
</dbReference>
<accession>A0A5R8P831</accession>
<dbReference type="OrthoDB" id="4751900at2"/>
<reference evidence="1 2" key="1">
    <citation type="submission" date="2019-05" db="EMBL/GenBank/DDBJ databases">
        <title>Genomes sequences of two Nocardia cyriacigeorgica environmental isolates, type strains Nocardia asteroides ATCC 19247 and Nocardia cyriacigeorgica DSM 44484.</title>
        <authorList>
            <person name="Vautrin F."/>
            <person name="Bergeron E."/>
            <person name="Dubost A."/>
            <person name="Abrouk D."/>
            <person name="Rodriguez Nava V."/>
            <person name="Pujic P."/>
        </authorList>
    </citation>
    <scope>NUCLEOTIDE SEQUENCE [LARGE SCALE GENOMIC DNA]</scope>
    <source>
        <strain evidence="1 2">EML 1456</strain>
    </source>
</reference>
<dbReference type="RefSeq" id="WP_138458154.1">
    <property type="nucleotide sequence ID" value="NZ_VBUU01000031.1"/>
</dbReference>